<feature type="transmembrane region" description="Helical" evidence="6">
    <location>
        <begin position="195"/>
        <end position="210"/>
    </location>
</feature>
<dbReference type="EMBL" id="MK086011">
    <property type="protein sequence ID" value="QBX98905.1"/>
    <property type="molecule type" value="Genomic_DNA"/>
</dbReference>
<comment type="similarity">
    <text evidence="2">Belongs to the TatC family.</text>
</comment>
<dbReference type="Pfam" id="PF00902">
    <property type="entry name" value="TatC"/>
    <property type="match status" value="1"/>
</dbReference>
<dbReference type="InterPro" id="IPR002033">
    <property type="entry name" value="TatC"/>
</dbReference>
<feature type="transmembrane region" description="Helical" evidence="6">
    <location>
        <begin position="216"/>
        <end position="236"/>
    </location>
</feature>
<reference evidence="7" key="1">
    <citation type="journal article" date="2019" name="Genome Biol. Evol.">
        <title>Tracing the Evolution of the Plastome and Mitogenome in the Chloropicophyceae Uncovered Convergent tRNA Gene Losses and a Variant Plastid Genetic Code.</title>
        <authorList>
            <person name="Turmel M."/>
            <person name="Dos Santos A.L."/>
            <person name="Otis C."/>
            <person name="Sergerie R."/>
            <person name="Lemieux C."/>
        </authorList>
    </citation>
    <scope>NUCLEOTIDE SEQUENCE</scope>
</reference>
<geneLocation type="mitochondrion" evidence="7"/>
<feature type="transmembrane region" description="Helical" evidence="6">
    <location>
        <begin position="20"/>
        <end position="46"/>
    </location>
</feature>
<evidence type="ECO:0000256" key="4">
    <source>
        <dbReference type="ARBA" id="ARBA00022989"/>
    </source>
</evidence>
<dbReference type="GeneID" id="40513605"/>
<feature type="transmembrane region" description="Helical" evidence="6">
    <location>
        <begin position="101"/>
        <end position="123"/>
    </location>
</feature>
<evidence type="ECO:0000313" key="7">
    <source>
        <dbReference type="EMBL" id="QBX98905.1"/>
    </source>
</evidence>
<dbReference type="AlphaFoldDB" id="A0A4D6C5E2"/>
<dbReference type="PANTHER" id="PTHR30371">
    <property type="entry name" value="SEC-INDEPENDENT PROTEIN TRANSLOCASE PROTEIN TATC"/>
    <property type="match status" value="1"/>
</dbReference>
<evidence type="ECO:0000256" key="5">
    <source>
        <dbReference type="ARBA" id="ARBA00023136"/>
    </source>
</evidence>
<name>A0A4D6C5E2_9CHLO</name>
<dbReference type="RefSeq" id="YP_009647191.1">
    <property type="nucleotide sequence ID" value="NC_042603.1"/>
</dbReference>
<keyword evidence="3 6" id="KW-0812">Transmembrane</keyword>
<dbReference type="PANTHER" id="PTHR30371:SF0">
    <property type="entry name" value="SEC-INDEPENDENT PROTEIN TRANSLOCASE PROTEIN TATC, CHLOROPLASTIC-RELATED"/>
    <property type="match status" value="1"/>
</dbReference>
<gene>
    <name evidence="7" type="primary">mttB</name>
</gene>
<evidence type="ECO:0000256" key="3">
    <source>
        <dbReference type="ARBA" id="ARBA00022692"/>
    </source>
</evidence>
<feature type="transmembrane region" description="Helical" evidence="6">
    <location>
        <begin position="158"/>
        <end position="183"/>
    </location>
</feature>
<evidence type="ECO:0000256" key="6">
    <source>
        <dbReference type="SAM" id="Phobius"/>
    </source>
</evidence>
<accession>A0A4D6C5E2</accession>
<keyword evidence="7" id="KW-0496">Mitochondrion</keyword>
<dbReference type="GO" id="GO:0043953">
    <property type="term" value="P:protein transport by the Tat complex"/>
    <property type="evidence" value="ECO:0007669"/>
    <property type="project" value="TreeGrafter"/>
</dbReference>
<dbReference type="PRINTS" id="PR01840">
    <property type="entry name" value="TATCFAMILY"/>
</dbReference>
<keyword evidence="4 6" id="KW-1133">Transmembrane helix</keyword>
<sequence length="253" mass="29475">MCRAITAHINEIKYRIFYSFLSFCITFSVIFIFSDVFFQYAVYPLVGLGTERLIFTQITEAFTASLWLSFGISFVLNLPFWVYQVLCFFAPGWTPQERQYALIWSSIWLICFSLGLVGAYWFFPIVWKFFLGYGISQNSGFGLKLEAELRVLPYLTSLIWLTLFISILFQIPFWASVACHFNMIESKTLVDNRRIIWFLSILVGALISPPDIFSQFFIAFCFAVIYELIIFISFAFEVYRVDDTTITNSTIRS</sequence>
<organism evidence="7">
    <name type="scientific">Chloroparvula pacifica</name>
    <dbReference type="NCBI Taxonomy" id="1883388"/>
    <lineage>
        <taxon>Eukaryota</taxon>
        <taxon>Viridiplantae</taxon>
        <taxon>Chlorophyta</taxon>
        <taxon>Chloropicophyceae</taxon>
        <taxon>Chloropicales</taxon>
        <taxon>Chloropicaceae</taxon>
        <taxon>Chloroparvula</taxon>
    </lineage>
</organism>
<evidence type="ECO:0000256" key="1">
    <source>
        <dbReference type="ARBA" id="ARBA00004141"/>
    </source>
</evidence>
<protein>
    <submittedName>
        <fullName evidence="7">SecY-independent transporter protein</fullName>
    </submittedName>
</protein>
<dbReference type="GO" id="GO:0033281">
    <property type="term" value="C:TAT protein transport complex"/>
    <property type="evidence" value="ECO:0007669"/>
    <property type="project" value="TreeGrafter"/>
</dbReference>
<evidence type="ECO:0000256" key="2">
    <source>
        <dbReference type="ARBA" id="ARBA00008882"/>
    </source>
</evidence>
<comment type="subcellular location">
    <subcellularLocation>
        <location evidence="1">Membrane</location>
        <topology evidence="1">Multi-pass membrane protein</topology>
    </subcellularLocation>
</comment>
<keyword evidence="5 6" id="KW-0472">Membrane</keyword>
<dbReference type="GO" id="GO:0009977">
    <property type="term" value="F:proton motive force dependent protein transmembrane transporter activity"/>
    <property type="evidence" value="ECO:0007669"/>
    <property type="project" value="TreeGrafter"/>
</dbReference>
<proteinExistence type="inferred from homology"/>
<dbReference type="GO" id="GO:0065002">
    <property type="term" value="P:intracellular protein transmembrane transport"/>
    <property type="evidence" value="ECO:0007669"/>
    <property type="project" value="TreeGrafter"/>
</dbReference>
<feature type="transmembrane region" description="Helical" evidence="6">
    <location>
        <begin position="66"/>
        <end position="89"/>
    </location>
</feature>